<gene>
    <name evidence="1" type="ORF">E3E12_06090</name>
</gene>
<reference evidence="1 2" key="1">
    <citation type="submission" date="2019-03" db="EMBL/GenBank/DDBJ databases">
        <title>The complete genome sequence of Swingsia_sp. F3b2 LMG30590(T).</title>
        <authorList>
            <person name="Chua K.-O."/>
            <person name="Chan K.-G."/>
            <person name="See-Too W.-S."/>
        </authorList>
    </citation>
    <scope>NUCLEOTIDE SEQUENCE [LARGE SCALE GENOMIC DNA]</scope>
    <source>
        <strain evidence="1 2">F3b2</strain>
    </source>
</reference>
<protein>
    <submittedName>
        <fullName evidence="1">Uncharacterized protein</fullName>
    </submittedName>
</protein>
<dbReference type="OrthoDB" id="7223026at2"/>
<dbReference type="KEGG" id="swf:E3E12_06090"/>
<dbReference type="AlphaFoldDB" id="A0A4Y6UCH6"/>
<dbReference type="RefSeq" id="WP_141443533.1">
    <property type="nucleotide sequence ID" value="NZ_CP038231.1"/>
</dbReference>
<proteinExistence type="predicted"/>
<dbReference type="Proteomes" id="UP000318709">
    <property type="component" value="Chromosome"/>
</dbReference>
<sequence length="78" mass="8785">MNEDVLRMCFRSAGFPVDVQALSSDLDFLAGAGCILCHRYYLGRGEHLLVAELTREGMQAWRCERAVTGLPTRRPLDE</sequence>
<evidence type="ECO:0000313" key="2">
    <source>
        <dbReference type="Proteomes" id="UP000318709"/>
    </source>
</evidence>
<evidence type="ECO:0000313" key="1">
    <source>
        <dbReference type="EMBL" id="QDH13825.1"/>
    </source>
</evidence>
<organism evidence="1 2">
    <name type="scientific">Formicincola oecophyllae</name>
    <dbReference type="NCBI Taxonomy" id="2558361"/>
    <lineage>
        <taxon>Bacteria</taxon>
        <taxon>Pseudomonadati</taxon>
        <taxon>Pseudomonadota</taxon>
        <taxon>Alphaproteobacteria</taxon>
        <taxon>Acetobacterales</taxon>
        <taxon>Acetobacteraceae</taxon>
        <taxon>Formicincola</taxon>
    </lineage>
</organism>
<accession>A0A4Y6UCH6</accession>
<name>A0A4Y6UCH6_9PROT</name>
<keyword evidence="2" id="KW-1185">Reference proteome</keyword>
<dbReference type="EMBL" id="CP038231">
    <property type="protein sequence ID" value="QDH13825.1"/>
    <property type="molecule type" value="Genomic_DNA"/>
</dbReference>